<dbReference type="AlphaFoldDB" id="A0AAN6NZS9"/>
<comment type="caution">
    <text evidence="2">The sequence shown here is derived from an EMBL/GenBank/DDBJ whole genome shotgun (WGS) entry which is preliminary data.</text>
</comment>
<dbReference type="EMBL" id="MU859080">
    <property type="protein sequence ID" value="KAK3955089.1"/>
    <property type="molecule type" value="Genomic_DNA"/>
</dbReference>
<keyword evidence="3" id="KW-1185">Reference proteome</keyword>
<evidence type="ECO:0000313" key="3">
    <source>
        <dbReference type="Proteomes" id="UP001303222"/>
    </source>
</evidence>
<organism evidence="2 3">
    <name type="scientific">Pseudoneurospora amorphoporcata</name>
    <dbReference type="NCBI Taxonomy" id="241081"/>
    <lineage>
        <taxon>Eukaryota</taxon>
        <taxon>Fungi</taxon>
        <taxon>Dikarya</taxon>
        <taxon>Ascomycota</taxon>
        <taxon>Pezizomycotina</taxon>
        <taxon>Sordariomycetes</taxon>
        <taxon>Sordariomycetidae</taxon>
        <taxon>Sordariales</taxon>
        <taxon>Sordariaceae</taxon>
        <taxon>Pseudoneurospora</taxon>
    </lineage>
</organism>
<protein>
    <submittedName>
        <fullName evidence="2">Uncharacterized protein</fullName>
    </submittedName>
</protein>
<dbReference type="Proteomes" id="UP001303222">
    <property type="component" value="Unassembled WGS sequence"/>
</dbReference>
<accession>A0AAN6NZS9</accession>
<evidence type="ECO:0000313" key="2">
    <source>
        <dbReference type="EMBL" id="KAK3955089.1"/>
    </source>
</evidence>
<evidence type="ECO:0000256" key="1">
    <source>
        <dbReference type="SAM" id="MobiDB-lite"/>
    </source>
</evidence>
<reference evidence="2" key="1">
    <citation type="journal article" date="2023" name="Mol. Phylogenet. Evol.">
        <title>Genome-scale phylogeny and comparative genomics of the fungal order Sordariales.</title>
        <authorList>
            <person name="Hensen N."/>
            <person name="Bonometti L."/>
            <person name="Westerberg I."/>
            <person name="Brannstrom I.O."/>
            <person name="Guillou S."/>
            <person name="Cros-Aarteil S."/>
            <person name="Calhoun S."/>
            <person name="Haridas S."/>
            <person name="Kuo A."/>
            <person name="Mondo S."/>
            <person name="Pangilinan J."/>
            <person name="Riley R."/>
            <person name="LaButti K."/>
            <person name="Andreopoulos B."/>
            <person name="Lipzen A."/>
            <person name="Chen C."/>
            <person name="Yan M."/>
            <person name="Daum C."/>
            <person name="Ng V."/>
            <person name="Clum A."/>
            <person name="Steindorff A."/>
            <person name="Ohm R.A."/>
            <person name="Martin F."/>
            <person name="Silar P."/>
            <person name="Natvig D.O."/>
            <person name="Lalanne C."/>
            <person name="Gautier V."/>
            <person name="Ament-Velasquez S.L."/>
            <person name="Kruys A."/>
            <person name="Hutchinson M.I."/>
            <person name="Powell A.J."/>
            <person name="Barry K."/>
            <person name="Miller A.N."/>
            <person name="Grigoriev I.V."/>
            <person name="Debuchy R."/>
            <person name="Gladieux P."/>
            <person name="Hiltunen Thoren M."/>
            <person name="Johannesson H."/>
        </authorList>
    </citation>
    <scope>NUCLEOTIDE SEQUENCE</scope>
    <source>
        <strain evidence="2">CBS 626.80</strain>
    </source>
</reference>
<reference evidence="2" key="2">
    <citation type="submission" date="2023-06" db="EMBL/GenBank/DDBJ databases">
        <authorList>
            <consortium name="Lawrence Berkeley National Laboratory"/>
            <person name="Mondo S.J."/>
            <person name="Hensen N."/>
            <person name="Bonometti L."/>
            <person name="Westerberg I."/>
            <person name="Brannstrom I.O."/>
            <person name="Guillou S."/>
            <person name="Cros-Aarteil S."/>
            <person name="Calhoun S."/>
            <person name="Haridas S."/>
            <person name="Kuo A."/>
            <person name="Pangilinan J."/>
            <person name="Riley R."/>
            <person name="Labutti K."/>
            <person name="Andreopoulos B."/>
            <person name="Lipzen A."/>
            <person name="Chen C."/>
            <person name="Yanf M."/>
            <person name="Daum C."/>
            <person name="Ng V."/>
            <person name="Clum A."/>
            <person name="Steindorff A."/>
            <person name="Ohm R."/>
            <person name="Martin F."/>
            <person name="Silar P."/>
            <person name="Natvig D."/>
            <person name="Lalanne C."/>
            <person name="Gautier V."/>
            <person name="Ament-Velasquez S.L."/>
            <person name="Kruys A."/>
            <person name="Hutchinson M.I."/>
            <person name="Powell A.J."/>
            <person name="Barry K."/>
            <person name="Miller A.N."/>
            <person name="Grigoriev I.V."/>
            <person name="Debuchy R."/>
            <person name="Gladieux P."/>
            <person name="Thoren M.H."/>
            <person name="Johannesson H."/>
        </authorList>
    </citation>
    <scope>NUCLEOTIDE SEQUENCE</scope>
    <source>
        <strain evidence="2">CBS 626.80</strain>
    </source>
</reference>
<gene>
    <name evidence="2" type="ORF">QBC32DRAFT_206015</name>
</gene>
<sequence length="79" mass="8985">MRRPTRIHNPNLTSCTCALDWGKSLRATITHPPYPRHQSETRTPRRRRCHLPIGNGLALRDPAPPLSKGRMHARDAIMA</sequence>
<feature type="region of interest" description="Disordered" evidence="1">
    <location>
        <begin position="30"/>
        <end position="79"/>
    </location>
</feature>
<proteinExistence type="predicted"/>
<name>A0AAN6NZS9_9PEZI</name>